<keyword evidence="3" id="KW-0697">Rotamase</keyword>
<evidence type="ECO:0000256" key="5">
    <source>
        <dbReference type="SAM" id="MobiDB-lite"/>
    </source>
</evidence>
<proteinExistence type="predicted"/>
<dbReference type="EC" id="5.2.1.8" evidence="2"/>
<gene>
    <name evidence="8" type="ORF">PCAR00345_LOCUS25863</name>
</gene>
<comment type="catalytic activity">
    <reaction evidence="1">
        <text>[protein]-peptidylproline (omega=180) = [protein]-peptidylproline (omega=0)</text>
        <dbReference type="Rhea" id="RHEA:16237"/>
        <dbReference type="Rhea" id="RHEA-COMP:10747"/>
        <dbReference type="Rhea" id="RHEA-COMP:10748"/>
        <dbReference type="ChEBI" id="CHEBI:83833"/>
        <dbReference type="ChEBI" id="CHEBI:83834"/>
        <dbReference type="EC" id="5.2.1.8"/>
    </reaction>
</comment>
<dbReference type="InterPro" id="IPR002130">
    <property type="entry name" value="Cyclophilin-type_PPIase_dom"/>
</dbReference>
<sequence length="307" mass="33853">MPSAAANLQWTQSPKELYLNLPIDAGVKAKEIDVRLTTQQIAVHVRGVELLNGQTFLPIRPDDSTWEIEAETRDCARRLRLVVSKVRPNQKWDCLFMHEVDESITHRVFMDITIGGSPAGRIVFGLHGNACPRTCENFRCLCTGERGSVRVGKRPQLRLHYKGTAFHKVLPGILCQGGDLTLDPHGGGGHSVFGTPTFDDENFKIKHTGAHQLLMANFGLSNNNHSQFAVTLARIKEFETRHVIFGKVESGAEVLRAMECEGSGDGKTSRPILISDCGELDGAGRPIEEMSRTDDDADDDGPVLEEQ</sequence>
<dbReference type="AlphaFoldDB" id="A0A7S4BQ77"/>
<dbReference type="Pfam" id="PF00160">
    <property type="entry name" value="Pro_isomerase"/>
    <property type="match status" value="1"/>
</dbReference>
<dbReference type="GO" id="GO:0006457">
    <property type="term" value="P:protein folding"/>
    <property type="evidence" value="ECO:0007669"/>
    <property type="project" value="TreeGrafter"/>
</dbReference>
<dbReference type="GO" id="GO:0016018">
    <property type="term" value="F:cyclosporin A binding"/>
    <property type="evidence" value="ECO:0007669"/>
    <property type="project" value="TreeGrafter"/>
</dbReference>
<dbReference type="PRINTS" id="PR00153">
    <property type="entry name" value="CSAPPISMRASE"/>
</dbReference>
<dbReference type="PANTHER" id="PTHR11071">
    <property type="entry name" value="PEPTIDYL-PROLYL CIS-TRANS ISOMERASE"/>
    <property type="match status" value="1"/>
</dbReference>
<evidence type="ECO:0000259" key="7">
    <source>
        <dbReference type="PROSITE" id="PS51203"/>
    </source>
</evidence>
<dbReference type="SUPFAM" id="SSF50891">
    <property type="entry name" value="Cyclophilin-like"/>
    <property type="match status" value="1"/>
</dbReference>
<dbReference type="FunFam" id="2.40.100.10:FF:000025">
    <property type="entry name" value="Peptidyl-prolyl cis-trans isomerase CYP19-2"/>
    <property type="match status" value="1"/>
</dbReference>
<protein>
    <recommendedName>
        <fullName evidence="2">peptidylprolyl isomerase</fullName>
        <ecNumber evidence="2">5.2.1.8</ecNumber>
    </recommendedName>
</protein>
<evidence type="ECO:0000313" key="8">
    <source>
        <dbReference type="EMBL" id="CAE0773251.1"/>
    </source>
</evidence>
<dbReference type="PANTHER" id="PTHR11071:SF561">
    <property type="entry name" value="PEPTIDYL-PROLYL CIS-TRANS ISOMERASE D-RELATED"/>
    <property type="match status" value="1"/>
</dbReference>
<keyword evidence="4" id="KW-0413">Isomerase</keyword>
<evidence type="ECO:0000259" key="6">
    <source>
        <dbReference type="PROSITE" id="PS50072"/>
    </source>
</evidence>
<dbReference type="GO" id="GO:0003755">
    <property type="term" value="F:peptidyl-prolyl cis-trans isomerase activity"/>
    <property type="evidence" value="ECO:0007669"/>
    <property type="project" value="UniProtKB-KW"/>
</dbReference>
<evidence type="ECO:0000256" key="4">
    <source>
        <dbReference type="ARBA" id="ARBA00023235"/>
    </source>
</evidence>
<reference evidence="8" key="1">
    <citation type="submission" date="2021-01" db="EMBL/GenBank/DDBJ databases">
        <authorList>
            <person name="Corre E."/>
            <person name="Pelletier E."/>
            <person name="Niang G."/>
            <person name="Scheremetjew M."/>
            <person name="Finn R."/>
            <person name="Kale V."/>
            <person name="Holt S."/>
            <person name="Cochrane G."/>
            <person name="Meng A."/>
            <person name="Brown T."/>
            <person name="Cohen L."/>
        </authorList>
    </citation>
    <scope>NUCLEOTIDE SEQUENCE</scope>
    <source>
        <strain evidence="8">CCMP645</strain>
    </source>
</reference>
<accession>A0A7S4BQ77</accession>
<dbReference type="PROSITE" id="PS50072">
    <property type="entry name" value="CSA_PPIASE_2"/>
    <property type="match status" value="1"/>
</dbReference>
<dbReference type="InterPro" id="IPR008978">
    <property type="entry name" value="HSP20-like_chaperone"/>
</dbReference>
<feature type="domain" description="PPIase cyclophilin-type" evidence="6">
    <location>
        <begin position="109"/>
        <end position="279"/>
    </location>
</feature>
<dbReference type="InterPro" id="IPR029000">
    <property type="entry name" value="Cyclophilin-like_dom_sf"/>
</dbReference>
<dbReference type="InterPro" id="IPR007052">
    <property type="entry name" value="CS_dom"/>
</dbReference>
<feature type="region of interest" description="Disordered" evidence="5">
    <location>
        <begin position="261"/>
        <end position="307"/>
    </location>
</feature>
<dbReference type="Gene3D" id="2.40.100.10">
    <property type="entry name" value="Cyclophilin-like"/>
    <property type="match status" value="1"/>
</dbReference>
<evidence type="ECO:0000256" key="3">
    <source>
        <dbReference type="ARBA" id="ARBA00023110"/>
    </source>
</evidence>
<dbReference type="EMBL" id="HBIZ01040500">
    <property type="protein sequence ID" value="CAE0773251.1"/>
    <property type="molecule type" value="Transcribed_RNA"/>
</dbReference>
<evidence type="ECO:0000256" key="2">
    <source>
        <dbReference type="ARBA" id="ARBA00013194"/>
    </source>
</evidence>
<organism evidence="8">
    <name type="scientific">Chrysotila carterae</name>
    <name type="common">Marine alga</name>
    <name type="synonym">Syracosphaera carterae</name>
    <dbReference type="NCBI Taxonomy" id="13221"/>
    <lineage>
        <taxon>Eukaryota</taxon>
        <taxon>Haptista</taxon>
        <taxon>Haptophyta</taxon>
        <taxon>Prymnesiophyceae</taxon>
        <taxon>Isochrysidales</taxon>
        <taxon>Isochrysidaceae</taxon>
        <taxon>Chrysotila</taxon>
    </lineage>
</organism>
<dbReference type="Gene3D" id="2.60.40.790">
    <property type="match status" value="1"/>
</dbReference>
<feature type="compositionally biased region" description="Acidic residues" evidence="5">
    <location>
        <begin position="295"/>
        <end position="307"/>
    </location>
</feature>
<dbReference type="GO" id="GO:0005737">
    <property type="term" value="C:cytoplasm"/>
    <property type="evidence" value="ECO:0007669"/>
    <property type="project" value="TreeGrafter"/>
</dbReference>
<dbReference type="SUPFAM" id="SSF49764">
    <property type="entry name" value="HSP20-like chaperones"/>
    <property type="match status" value="1"/>
</dbReference>
<dbReference type="PROSITE" id="PS51203">
    <property type="entry name" value="CS"/>
    <property type="match status" value="1"/>
</dbReference>
<dbReference type="Pfam" id="PF04969">
    <property type="entry name" value="CS"/>
    <property type="match status" value="1"/>
</dbReference>
<evidence type="ECO:0000256" key="1">
    <source>
        <dbReference type="ARBA" id="ARBA00000971"/>
    </source>
</evidence>
<feature type="domain" description="CS" evidence="7">
    <location>
        <begin position="3"/>
        <end position="96"/>
    </location>
</feature>
<dbReference type="CDD" id="cd06467">
    <property type="entry name" value="p23_NUDC_like"/>
    <property type="match status" value="1"/>
</dbReference>
<name>A0A7S4BQ77_CHRCT</name>